<sequence length="71" mass="8660">HENLDRFLQDFDVERVKLEVLILPFNIELDLLPNLRKFVEKAKNLRYIEFVRLENCDVEKQKECEKEIIDL</sequence>
<feature type="non-terminal residue" evidence="1">
    <location>
        <position position="1"/>
    </location>
</feature>
<evidence type="ECO:0000313" key="1">
    <source>
        <dbReference type="EMBL" id="CAG8801929.1"/>
    </source>
</evidence>
<dbReference type="Proteomes" id="UP000789920">
    <property type="component" value="Unassembled WGS sequence"/>
</dbReference>
<organism evidence="1 2">
    <name type="scientific">Racocetra persica</name>
    <dbReference type="NCBI Taxonomy" id="160502"/>
    <lineage>
        <taxon>Eukaryota</taxon>
        <taxon>Fungi</taxon>
        <taxon>Fungi incertae sedis</taxon>
        <taxon>Mucoromycota</taxon>
        <taxon>Glomeromycotina</taxon>
        <taxon>Glomeromycetes</taxon>
        <taxon>Diversisporales</taxon>
        <taxon>Gigasporaceae</taxon>
        <taxon>Racocetra</taxon>
    </lineage>
</organism>
<name>A0ACA9RQ75_9GLOM</name>
<keyword evidence="2" id="KW-1185">Reference proteome</keyword>
<dbReference type="EMBL" id="CAJVQC010061602">
    <property type="protein sequence ID" value="CAG8801929.1"/>
    <property type="molecule type" value="Genomic_DNA"/>
</dbReference>
<reference evidence="1" key="1">
    <citation type="submission" date="2021-06" db="EMBL/GenBank/DDBJ databases">
        <authorList>
            <person name="Kallberg Y."/>
            <person name="Tangrot J."/>
            <person name="Rosling A."/>
        </authorList>
    </citation>
    <scope>NUCLEOTIDE SEQUENCE</scope>
    <source>
        <strain evidence="1">MA461A</strain>
    </source>
</reference>
<gene>
    <name evidence="1" type="ORF">RPERSI_LOCUS21214</name>
</gene>
<accession>A0ACA9RQ75</accession>
<evidence type="ECO:0000313" key="2">
    <source>
        <dbReference type="Proteomes" id="UP000789920"/>
    </source>
</evidence>
<protein>
    <submittedName>
        <fullName evidence="1">1317_t:CDS:1</fullName>
    </submittedName>
</protein>
<proteinExistence type="predicted"/>
<feature type="non-terminal residue" evidence="1">
    <location>
        <position position="71"/>
    </location>
</feature>
<comment type="caution">
    <text evidence="1">The sequence shown here is derived from an EMBL/GenBank/DDBJ whole genome shotgun (WGS) entry which is preliminary data.</text>
</comment>